<reference evidence="4" key="1">
    <citation type="submission" date="2020-05" db="EMBL/GenBank/DDBJ databases">
        <title>Phylogenomic resolution of chytrid fungi.</title>
        <authorList>
            <person name="Stajich J.E."/>
            <person name="Amses K."/>
            <person name="Simmons R."/>
            <person name="Seto K."/>
            <person name="Myers J."/>
            <person name="Bonds A."/>
            <person name="Quandt C.A."/>
            <person name="Barry K."/>
            <person name="Liu P."/>
            <person name="Grigoriev I."/>
            <person name="Longcore J.E."/>
            <person name="James T.Y."/>
        </authorList>
    </citation>
    <scope>NUCLEOTIDE SEQUENCE</scope>
    <source>
        <strain evidence="4">JEL0476</strain>
    </source>
</reference>
<dbReference type="CDD" id="cd00644">
    <property type="entry name" value="HMG-CoA_reductase_classII"/>
    <property type="match status" value="1"/>
</dbReference>
<dbReference type="AlphaFoldDB" id="A0AAD5U6N4"/>
<dbReference type="InterPro" id="IPR004553">
    <property type="entry name" value="HMG_CoA_Rdtase_bac-typ"/>
</dbReference>
<gene>
    <name evidence="4" type="ORF">HK099_007486</name>
</gene>
<dbReference type="Pfam" id="PF00368">
    <property type="entry name" value="HMG-CoA_red"/>
    <property type="match status" value="1"/>
</dbReference>
<dbReference type="Gene3D" id="3.90.770.10">
    <property type="entry name" value="3-hydroxy-3-methylglutaryl-coenzyme A Reductase, Chain A, domain 2"/>
    <property type="match status" value="1"/>
</dbReference>
<protein>
    <recommendedName>
        <fullName evidence="2">hydroxymethylglutaryl-CoA reductase (NADPH)</fullName>
        <ecNumber evidence="2">1.1.1.34</ecNumber>
    </recommendedName>
</protein>
<dbReference type="GO" id="GO:0004420">
    <property type="term" value="F:hydroxymethylglutaryl-CoA reductase (NADPH) activity"/>
    <property type="evidence" value="ECO:0007669"/>
    <property type="project" value="UniProtKB-EC"/>
</dbReference>
<dbReference type="InterPro" id="IPR002202">
    <property type="entry name" value="HMG_CoA_Rdtase"/>
</dbReference>
<dbReference type="InterPro" id="IPR009029">
    <property type="entry name" value="HMG_CoA_Rdtase_sub-bd_dom_sf"/>
</dbReference>
<dbReference type="SUPFAM" id="SSF56542">
    <property type="entry name" value="Substrate-binding domain of HMG-CoA reductase"/>
    <property type="match status" value="1"/>
</dbReference>
<evidence type="ECO:0000256" key="1">
    <source>
        <dbReference type="ARBA" id="ARBA00007661"/>
    </source>
</evidence>
<name>A0AAD5U6N4_9FUNG</name>
<dbReference type="Proteomes" id="UP001211065">
    <property type="component" value="Unassembled WGS sequence"/>
</dbReference>
<keyword evidence="3" id="KW-0560">Oxidoreductase</keyword>
<dbReference type="InterPro" id="IPR023076">
    <property type="entry name" value="HMG_CoA_Rdtase_CS"/>
</dbReference>
<comment type="similarity">
    <text evidence="1">Belongs to the HMG-CoA reductase family.</text>
</comment>
<dbReference type="PROSITE" id="PS01192">
    <property type="entry name" value="HMG_COA_REDUCTASE_3"/>
    <property type="match status" value="1"/>
</dbReference>
<dbReference type="GO" id="GO:0015936">
    <property type="term" value="P:coenzyme A metabolic process"/>
    <property type="evidence" value="ECO:0007669"/>
    <property type="project" value="InterPro"/>
</dbReference>
<dbReference type="SUPFAM" id="SSF55035">
    <property type="entry name" value="NAD-binding domain of HMG-CoA reductase"/>
    <property type="match status" value="1"/>
</dbReference>
<keyword evidence="5" id="KW-1185">Reference proteome</keyword>
<evidence type="ECO:0000256" key="2">
    <source>
        <dbReference type="ARBA" id="ARBA00012999"/>
    </source>
</evidence>
<dbReference type="PANTHER" id="PTHR10572:SF24">
    <property type="entry name" value="3-HYDROXY-3-METHYLGLUTARYL-COENZYME A REDUCTASE"/>
    <property type="match status" value="1"/>
</dbReference>
<proteinExistence type="inferred from homology"/>
<organism evidence="4 5">
    <name type="scientific">Clydaea vesicula</name>
    <dbReference type="NCBI Taxonomy" id="447962"/>
    <lineage>
        <taxon>Eukaryota</taxon>
        <taxon>Fungi</taxon>
        <taxon>Fungi incertae sedis</taxon>
        <taxon>Chytridiomycota</taxon>
        <taxon>Chytridiomycota incertae sedis</taxon>
        <taxon>Chytridiomycetes</taxon>
        <taxon>Lobulomycetales</taxon>
        <taxon>Lobulomycetaceae</taxon>
        <taxon>Clydaea</taxon>
    </lineage>
</organism>
<dbReference type="PROSITE" id="PS50065">
    <property type="entry name" value="HMG_COA_REDUCTASE_4"/>
    <property type="match status" value="1"/>
</dbReference>
<dbReference type="EMBL" id="JADGJW010000073">
    <property type="protein sequence ID" value="KAJ3225013.1"/>
    <property type="molecule type" value="Genomic_DNA"/>
</dbReference>
<dbReference type="Gene3D" id="3.30.70.420">
    <property type="entry name" value="Hydroxymethylglutaryl-CoA reductase, class I/II, NAD/NADP-binding domain"/>
    <property type="match status" value="1"/>
</dbReference>
<dbReference type="InterPro" id="IPR023074">
    <property type="entry name" value="HMG_CoA_Rdtase_cat_sf"/>
</dbReference>
<accession>A0AAD5U6N4</accession>
<dbReference type="InterPro" id="IPR009023">
    <property type="entry name" value="HMG_CoA_Rdtase_NAD(P)-bd_sf"/>
</dbReference>
<sequence>MQIYTKSHQDSHQMTKVEVTQWSGFYKKAILERQNHLKLVYPQIFNQKDSFPLNGLDLQLANGMIENCIGVMGLPVGLALNFKINGKPKTIPMVIEEPSVVAGVSGAAKTISSNGVGFMASTSEKNIVIAQVQLLDIPDKNLDQVFSDLNKNKESILRIANTYCTSMLNRGGGVLNVEFKKIQKSENLCNKNRFPLNLLKKNSINLEKILNSNFHVVVHFHMDVCDAMGANACSTVAEGVAPFLEELTGGRLGLRIVSNLSTDRIAKVILLNDVFLIKKKAKFEINVNKLDYKSISGQIISQRIVEAYLWAKDDPYRATTHNKGVMNGIDAVALATGQDWRAIEAASHVYAVKNGKYEPLTNYWVEENSDGEFFLCGELDLPICCGTKGGVLSTNPVYAYNLGMMGNPDSQELAMVLVCVGLAQNFAALRALVSEGIQRGHMSLHASNIAIAAGAPPHAINECVNYMIESKRINISTAREYVKAHALHEDLIRLGMNKMDDATKSPSMFYFEEKKDDLDNNLHEKITLNVAFKTLGKDPVNIEITSEKKHKNTANKVDGQNIKNNSQVYLIEKLLGKKTHDWITKIFEFLDLVKLNAITLPTEKERKNYLLIKKLKLISVLLNIITRRMMVFFPTETRKFVRRLLGIDEKNKNAHCKDITVDKEDDHIITEIKNFGSKFEKDDELSTYPNAIEVENKCRILPKWNSAFLFDGEILDDILNFKKKKPDLHGAEETKDADSSSLILVGLPLLLSIWQVFELRVNQWVGESNLRKSILLENRKVLLSLVGNIGIGKSRVDYFSEGEKCFHNKLNLKKLIKLNSKRFQVTLFLLIDAISLDPSSIAIQRITFFKYLGRHLEWEQTLAHDVSPERLIRDLNILKQEYITSEEVKIYVENKKCEDFDSLKVSPKFSLDGGLDNGNCFNSFLSFLLFGLNYDFKKFFRNNSMIFDLNFEKVQIHEIFKTELALFLNKIYSNEQLKSGTEEEAGTNDDSKFNIDSQLNMEEENEILSKNEIFKCSKKLLPQNEIFDNEKFHNITKIFRNYYCVEDLFQNY</sequence>
<evidence type="ECO:0000313" key="4">
    <source>
        <dbReference type="EMBL" id="KAJ3225013.1"/>
    </source>
</evidence>
<comment type="caution">
    <text evidence="4">The sequence shown here is derived from an EMBL/GenBank/DDBJ whole genome shotgun (WGS) entry which is preliminary data.</text>
</comment>
<dbReference type="Gene3D" id="1.10.8.660">
    <property type="match status" value="1"/>
</dbReference>
<evidence type="ECO:0000256" key="3">
    <source>
        <dbReference type="ARBA" id="ARBA00023002"/>
    </source>
</evidence>
<dbReference type="EC" id="1.1.1.34" evidence="2"/>
<evidence type="ECO:0000313" key="5">
    <source>
        <dbReference type="Proteomes" id="UP001211065"/>
    </source>
</evidence>
<dbReference type="PANTHER" id="PTHR10572">
    <property type="entry name" value="3-HYDROXY-3-METHYLGLUTARYL-COENZYME A REDUCTASE"/>
    <property type="match status" value="1"/>
</dbReference>